<dbReference type="Pfam" id="PF13966">
    <property type="entry name" value="zf-RVT"/>
    <property type="match status" value="1"/>
</dbReference>
<protein>
    <recommendedName>
        <fullName evidence="5">Reverse transcriptase domain-containing protein</fullName>
    </recommendedName>
</protein>
<evidence type="ECO:0000259" key="2">
    <source>
        <dbReference type="PROSITE" id="PS50879"/>
    </source>
</evidence>
<dbReference type="GO" id="GO:0003676">
    <property type="term" value="F:nucleic acid binding"/>
    <property type="evidence" value="ECO:0007669"/>
    <property type="project" value="InterPro"/>
</dbReference>
<evidence type="ECO:0000313" key="4">
    <source>
        <dbReference type="Proteomes" id="UP000242715"/>
    </source>
</evidence>
<dbReference type="PANTHER" id="PTHR33116:SF86">
    <property type="entry name" value="REVERSE TRANSCRIPTASE DOMAIN-CONTAINING PROTEIN"/>
    <property type="match status" value="1"/>
</dbReference>
<dbReference type="PROSITE" id="PS50878">
    <property type="entry name" value="RT_POL"/>
    <property type="match status" value="1"/>
</dbReference>
<feature type="domain" description="Reverse transcriptase" evidence="1">
    <location>
        <begin position="1"/>
        <end position="270"/>
    </location>
</feature>
<dbReference type="InterPro" id="IPR012337">
    <property type="entry name" value="RNaseH-like_sf"/>
</dbReference>
<feature type="domain" description="RNase H type-1" evidence="2">
    <location>
        <begin position="657"/>
        <end position="785"/>
    </location>
</feature>
<dbReference type="InterPro" id="IPR002156">
    <property type="entry name" value="RNaseH_domain"/>
</dbReference>
<dbReference type="SUPFAM" id="SSF53098">
    <property type="entry name" value="Ribonuclease H-like"/>
    <property type="match status" value="1"/>
</dbReference>
<gene>
    <name evidence="3" type="ORF">TSUD_405800</name>
</gene>
<evidence type="ECO:0008006" key="5">
    <source>
        <dbReference type="Google" id="ProtNLM"/>
    </source>
</evidence>
<keyword evidence="4" id="KW-1185">Reference proteome</keyword>
<proteinExistence type="predicted"/>
<evidence type="ECO:0000313" key="3">
    <source>
        <dbReference type="EMBL" id="GAU48590.1"/>
    </source>
</evidence>
<organism evidence="3 4">
    <name type="scientific">Trifolium subterraneum</name>
    <name type="common">Subterranean clover</name>
    <dbReference type="NCBI Taxonomy" id="3900"/>
    <lineage>
        <taxon>Eukaryota</taxon>
        <taxon>Viridiplantae</taxon>
        <taxon>Streptophyta</taxon>
        <taxon>Embryophyta</taxon>
        <taxon>Tracheophyta</taxon>
        <taxon>Spermatophyta</taxon>
        <taxon>Magnoliopsida</taxon>
        <taxon>eudicotyledons</taxon>
        <taxon>Gunneridae</taxon>
        <taxon>Pentapetalae</taxon>
        <taxon>rosids</taxon>
        <taxon>fabids</taxon>
        <taxon>Fabales</taxon>
        <taxon>Fabaceae</taxon>
        <taxon>Papilionoideae</taxon>
        <taxon>50 kb inversion clade</taxon>
        <taxon>NPAAA clade</taxon>
        <taxon>Hologalegina</taxon>
        <taxon>IRL clade</taxon>
        <taxon>Trifolieae</taxon>
        <taxon>Trifolium</taxon>
    </lineage>
</organism>
<dbReference type="Pfam" id="PF00078">
    <property type="entry name" value="RVT_1"/>
    <property type="match status" value="1"/>
</dbReference>
<dbReference type="Gene3D" id="3.30.420.10">
    <property type="entry name" value="Ribonuclease H-like superfamily/Ribonuclease H"/>
    <property type="match status" value="1"/>
</dbReference>
<dbReference type="CDD" id="cd06222">
    <property type="entry name" value="RNase_H_like"/>
    <property type="match status" value="1"/>
</dbReference>
<dbReference type="Proteomes" id="UP000242715">
    <property type="component" value="Unassembled WGS sequence"/>
</dbReference>
<dbReference type="SUPFAM" id="SSF56672">
    <property type="entry name" value="DNA/RNA polymerases"/>
    <property type="match status" value="1"/>
</dbReference>
<dbReference type="InterPro" id="IPR026960">
    <property type="entry name" value="RVT-Znf"/>
</dbReference>
<dbReference type="InterPro" id="IPR044730">
    <property type="entry name" value="RNase_H-like_dom_plant"/>
</dbReference>
<dbReference type="GO" id="GO:0004523">
    <property type="term" value="F:RNA-DNA hybrid ribonuclease activity"/>
    <property type="evidence" value="ECO:0007669"/>
    <property type="project" value="InterPro"/>
</dbReference>
<evidence type="ECO:0000259" key="1">
    <source>
        <dbReference type="PROSITE" id="PS50878"/>
    </source>
</evidence>
<dbReference type="AlphaFoldDB" id="A0A2Z6PDM9"/>
<sequence>MRGNGYEYGYLEPNHGNVEFYMKYRFKPLEVDVAHSIGGVVGKDEIQKVVYDMGAWKAPCPDGYPAVVAQEMVHSMHKMRGKTGFAAIKVDLAKAYDRIRWSFIAEVLKEVGLPEELQNIIMHCITSVTTNVMWDGRRSSFFQPERGIRQGDPMSPYIFVLCMDKLTHLIAEAVDSGKWHPLKAGKAGPAILHLMFADDLLLFGKATEENVKAITDTLDSFSSLSGQMVSLEKTSILFSKNTNQNVKSTLLRQTGYREVATFGKYLGIPLVGRAPRRGDFDYLVDSVKAKLSGWKATHLSFAGRVTLAKSVIQAIPVYTMMTIPIPRSILIDIHRVQRNFIWGHEADQRRMHMVGWNKLLLPKSSGGLDIRSLPDMNSACLMKMGWEMREGKSSLWCNVLKGKYGRGRLEQGNIIARSSDSFIWKGLVKSWIHIGEFEMWTVGDGQTIKAWSDKWLSNEPGLDIYVEQMPTEMHSWTVSDMLNGDGNWNMSVLKNYLPQEILDKILILIPPRATDGADVRVWPGNRMGMFSVSSAYKLLRGYHLLVQEQCWSRVWSLDVPERVRCFIWLLIHGLLPTNKLCSKWGSRVSDCHLCIGSAETSMHVMRECSMARQVWYSLVPASKRMEFYTCSMEAKSTHRVVMDKSKVTIDVRWQPPAPNWISLHTDGAVQQGMAGCGGVFRNNLGHWLGGFAKKIGTTSAYIVELWGAYEGLRWARTRGYVNVELRMDSLVVVRCLNGEEVGSVDGMKLIRRIKDLLLEDWNVCIIHVYREANKVVDALAALGCDSIGISYFEDPLVEIEHLCLADVMGVSTPRVIFV</sequence>
<dbReference type="InterPro" id="IPR036397">
    <property type="entry name" value="RNaseH_sf"/>
</dbReference>
<dbReference type="OrthoDB" id="1419684at2759"/>
<dbReference type="InterPro" id="IPR000477">
    <property type="entry name" value="RT_dom"/>
</dbReference>
<dbReference type="InterPro" id="IPR043502">
    <property type="entry name" value="DNA/RNA_pol_sf"/>
</dbReference>
<accession>A0A2Z6PDM9</accession>
<dbReference type="PROSITE" id="PS50879">
    <property type="entry name" value="RNASE_H_1"/>
    <property type="match status" value="1"/>
</dbReference>
<name>A0A2Z6PDM9_TRISU</name>
<reference evidence="4" key="1">
    <citation type="journal article" date="2017" name="Front. Plant Sci.">
        <title>Climate Clever Clovers: New Paradigm to Reduce the Environmental Footprint of Ruminants by Breeding Low Methanogenic Forages Utilizing Haplotype Variation.</title>
        <authorList>
            <person name="Kaur P."/>
            <person name="Appels R."/>
            <person name="Bayer P.E."/>
            <person name="Keeble-Gagnere G."/>
            <person name="Wang J."/>
            <person name="Hirakawa H."/>
            <person name="Shirasawa K."/>
            <person name="Vercoe P."/>
            <person name="Stefanova K."/>
            <person name="Durmic Z."/>
            <person name="Nichols P."/>
            <person name="Revell C."/>
            <person name="Isobe S.N."/>
            <person name="Edwards D."/>
            <person name="Erskine W."/>
        </authorList>
    </citation>
    <scope>NUCLEOTIDE SEQUENCE [LARGE SCALE GENOMIC DNA]</scope>
    <source>
        <strain evidence="4">cv. Daliak</strain>
    </source>
</reference>
<dbReference type="PANTHER" id="PTHR33116">
    <property type="entry name" value="REVERSE TRANSCRIPTASE ZINC-BINDING DOMAIN-CONTAINING PROTEIN-RELATED-RELATED"/>
    <property type="match status" value="1"/>
</dbReference>
<dbReference type="Pfam" id="PF13456">
    <property type="entry name" value="RVT_3"/>
    <property type="match status" value="1"/>
</dbReference>
<dbReference type="EMBL" id="DF974444">
    <property type="protein sequence ID" value="GAU48590.1"/>
    <property type="molecule type" value="Genomic_DNA"/>
</dbReference>